<dbReference type="AlphaFoldDB" id="A0A7R6SV25"/>
<keyword evidence="3" id="KW-1185">Reference proteome</keyword>
<dbReference type="RefSeq" id="WP_201348996.1">
    <property type="nucleotide sequence ID" value="NZ_AP014546.1"/>
</dbReference>
<organism evidence="2 3">
    <name type="scientific">Neptunomonas japonica JAMM 1380</name>
    <dbReference type="NCBI Taxonomy" id="1441457"/>
    <lineage>
        <taxon>Bacteria</taxon>
        <taxon>Pseudomonadati</taxon>
        <taxon>Pseudomonadota</taxon>
        <taxon>Gammaproteobacteria</taxon>
        <taxon>Oceanospirillales</taxon>
        <taxon>Oceanospirillaceae</taxon>
        <taxon>Neptunomonas</taxon>
    </lineage>
</organism>
<evidence type="ECO:0000313" key="3">
    <source>
        <dbReference type="Proteomes" id="UP000595332"/>
    </source>
</evidence>
<sequence length="244" mass="27842">MSDLQCRYINSKNRQRNLFKWILTLQAVFICSLLIFLGNWQLQRAAEKEQLLLQFSYGETKQANNTNIRLFDKVELSGMLNKHYFLLDNRTWQGQVGYEVIVALMANNQKAQLISLGWLAAGDDRRTLPALSLPNAIPSIIAYADKPSAPLLLGEDHWTQGWPKRIQHLDLNKISVALNTPVSDWLYRPTKQVIPELTLTWEPVVLPPQRHTGYAVQWYGLAAAWLICSAVLAKKTLTNKENMA</sequence>
<dbReference type="InterPro" id="IPR002994">
    <property type="entry name" value="Surf1/Shy1"/>
</dbReference>
<protein>
    <recommendedName>
        <fullName evidence="1">SURF1-like protein</fullName>
    </recommendedName>
</protein>
<name>A0A7R6SV25_9GAMM</name>
<dbReference type="PROSITE" id="PS50895">
    <property type="entry name" value="SURF1"/>
    <property type="match status" value="1"/>
</dbReference>
<dbReference type="Pfam" id="PF02104">
    <property type="entry name" value="SURF1"/>
    <property type="match status" value="1"/>
</dbReference>
<dbReference type="CDD" id="cd06662">
    <property type="entry name" value="SURF1"/>
    <property type="match status" value="1"/>
</dbReference>
<feature type="transmembrane region" description="Helical" evidence="1">
    <location>
        <begin position="216"/>
        <end position="233"/>
    </location>
</feature>
<proteinExistence type="inferred from homology"/>
<evidence type="ECO:0000313" key="2">
    <source>
        <dbReference type="EMBL" id="BBB28275.1"/>
    </source>
</evidence>
<comment type="subcellular location">
    <subcellularLocation>
        <location evidence="1">Cell membrane</location>
        <topology evidence="1">Multi-pass membrane protein</topology>
    </subcellularLocation>
</comment>
<reference evidence="2 3" key="1">
    <citation type="journal article" date="2008" name="Int. J. Syst. Evol. Microbiol.">
        <title>Neptunomonas japonica sp. nov., an Osedax japonicus symbiont-like bacterium isolated from sediment adjacent to sperm whale carcasses off Kagoshima, Japan.</title>
        <authorList>
            <person name="Miyazaki M."/>
            <person name="Nogi Y."/>
            <person name="Fujiwara Y."/>
            <person name="Kawato M."/>
            <person name="Kubokawa K."/>
            <person name="Horikoshi K."/>
        </authorList>
    </citation>
    <scope>NUCLEOTIDE SEQUENCE [LARGE SCALE GENOMIC DNA]</scope>
    <source>
        <strain evidence="2 3">JAMM 1380</strain>
    </source>
</reference>
<keyword evidence="1" id="KW-1003">Cell membrane</keyword>
<keyword evidence="1" id="KW-0812">Transmembrane</keyword>
<dbReference type="Proteomes" id="UP000595332">
    <property type="component" value="Chromosome"/>
</dbReference>
<dbReference type="KEGG" id="njp:NEJAP_0317"/>
<gene>
    <name evidence="2" type="ORF">NEJAP_0317</name>
</gene>
<keyword evidence="1" id="KW-0472">Membrane</keyword>
<evidence type="ECO:0000256" key="1">
    <source>
        <dbReference type="RuleBase" id="RU363076"/>
    </source>
</evidence>
<dbReference type="GO" id="GO:0005886">
    <property type="term" value="C:plasma membrane"/>
    <property type="evidence" value="ECO:0007669"/>
    <property type="project" value="UniProtKB-SubCell"/>
</dbReference>
<feature type="transmembrane region" description="Helical" evidence="1">
    <location>
        <begin position="21"/>
        <end position="40"/>
    </location>
</feature>
<comment type="similarity">
    <text evidence="1">Belongs to the SURF1 family.</text>
</comment>
<dbReference type="EMBL" id="AP014546">
    <property type="protein sequence ID" value="BBB28275.1"/>
    <property type="molecule type" value="Genomic_DNA"/>
</dbReference>
<keyword evidence="1" id="KW-1133">Transmembrane helix</keyword>
<accession>A0A7R6SV25</accession>